<dbReference type="EMBL" id="JAMKFB020000019">
    <property type="protein sequence ID" value="KAL0165725.1"/>
    <property type="molecule type" value="Genomic_DNA"/>
</dbReference>
<name>A0ABD0NV77_CIRMR</name>
<reference evidence="1 2" key="1">
    <citation type="submission" date="2024-05" db="EMBL/GenBank/DDBJ databases">
        <title>Genome sequencing and assembly of Indian major carp, Cirrhinus mrigala (Hamilton, 1822).</title>
        <authorList>
            <person name="Mohindra V."/>
            <person name="Chowdhury L.M."/>
            <person name="Lal K."/>
            <person name="Jena J.K."/>
        </authorList>
    </citation>
    <scope>NUCLEOTIDE SEQUENCE [LARGE SCALE GENOMIC DNA]</scope>
    <source>
        <strain evidence="1">CM1030</strain>
        <tissue evidence="1">Blood</tissue>
    </source>
</reference>
<keyword evidence="2" id="KW-1185">Reference proteome</keyword>
<feature type="non-terminal residue" evidence="1">
    <location>
        <position position="277"/>
    </location>
</feature>
<proteinExistence type="predicted"/>
<dbReference type="PANTHER" id="PTHR47331:SF1">
    <property type="entry name" value="GAG-LIKE PROTEIN"/>
    <property type="match status" value="1"/>
</dbReference>
<evidence type="ECO:0008006" key="3">
    <source>
        <dbReference type="Google" id="ProtNLM"/>
    </source>
</evidence>
<dbReference type="Proteomes" id="UP001529510">
    <property type="component" value="Unassembled WGS sequence"/>
</dbReference>
<sequence>MPNNCNIAEKCTLNLKRRFVRDALFHKDYTAFTNNLISSGYAERVPTTDLSHSDRKVWYIPHGVSHLKKGKIRVVFDCAASFQGTSLNAQLLSGPDLPRTLIGVLTRFRKEPVVLMSDIEAMIHQVQVPEEDVDLLRFLWLPSGDFTQCLEEYRMIVRLFGATSSPSCANFAVRRCTEDNKDFFSQQVFETIMYNFYVDDCLASVASEQEAISLYKDIKTIYAKGGLNLTKWISNSRSVLASIPDEERAKEVKDLDLDSLPAERALGVYWCVQSDTF</sequence>
<evidence type="ECO:0000313" key="2">
    <source>
        <dbReference type="Proteomes" id="UP001529510"/>
    </source>
</evidence>
<protein>
    <recommendedName>
        <fullName evidence="3">Reverse transcriptase</fullName>
    </recommendedName>
</protein>
<dbReference type="InterPro" id="IPR043502">
    <property type="entry name" value="DNA/RNA_pol_sf"/>
</dbReference>
<dbReference type="PANTHER" id="PTHR47331">
    <property type="entry name" value="PHD-TYPE DOMAIN-CONTAINING PROTEIN"/>
    <property type="match status" value="1"/>
</dbReference>
<comment type="caution">
    <text evidence="1">The sequence shown here is derived from an EMBL/GenBank/DDBJ whole genome shotgun (WGS) entry which is preliminary data.</text>
</comment>
<dbReference type="AlphaFoldDB" id="A0ABD0NV77"/>
<evidence type="ECO:0000313" key="1">
    <source>
        <dbReference type="EMBL" id="KAL0165725.1"/>
    </source>
</evidence>
<organism evidence="1 2">
    <name type="scientific">Cirrhinus mrigala</name>
    <name type="common">Mrigala</name>
    <dbReference type="NCBI Taxonomy" id="683832"/>
    <lineage>
        <taxon>Eukaryota</taxon>
        <taxon>Metazoa</taxon>
        <taxon>Chordata</taxon>
        <taxon>Craniata</taxon>
        <taxon>Vertebrata</taxon>
        <taxon>Euteleostomi</taxon>
        <taxon>Actinopterygii</taxon>
        <taxon>Neopterygii</taxon>
        <taxon>Teleostei</taxon>
        <taxon>Ostariophysi</taxon>
        <taxon>Cypriniformes</taxon>
        <taxon>Cyprinidae</taxon>
        <taxon>Labeoninae</taxon>
        <taxon>Labeonini</taxon>
        <taxon>Cirrhinus</taxon>
    </lineage>
</organism>
<dbReference type="SUPFAM" id="SSF56672">
    <property type="entry name" value="DNA/RNA polymerases"/>
    <property type="match status" value="1"/>
</dbReference>
<gene>
    <name evidence="1" type="ORF">M9458_037569</name>
</gene>
<dbReference type="CDD" id="cd01644">
    <property type="entry name" value="RT_pepA17"/>
    <property type="match status" value="1"/>
</dbReference>
<accession>A0ABD0NV77</accession>